<dbReference type="EMBL" id="LSUQ01000019">
    <property type="protein sequence ID" value="OAG93952.1"/>
    <property type="molecule type" value="Genomic_DNA"/>
</dbReference>
<sequence length="328" mass="37470">MKSVVHAVEKHYGYRVYDWKWVSGERCRLATDHGRKWLRIEEQSSALRRSQILDQVALHRYRKTPRLIRTKYGDPLADVQGVLLSLCDDVEHSLLRMNLEDGRLLAMELAKFHLALEGVSVQSVDHSASLYSDMRMKRASLYDLNQRAIQGGNAFLEHFSRVGQHLIERADRALLTVAKGRMPERIAANSQQLRLGNDPFHAFGRDIYHQISLIEADSIQPGDPEEDVVLALRAIYASPVYELPQDEAAIATSFLAVYDEIVGGNRDERQSRIVGMALFPNEYAEIAQAYLRTCEDRSPLSSEDVEMWVARLTHLSRKKAISREENRL</sequence>
<dbReference type="InterPro" id="IPR011009">
    <property type="entry name" value="Kinase-like_dom_sf"/>
</dbReference>
<evidence type="ECO:0000313" key="2">
    <source>
        <dbReference type="EMBL" id="OPG16405.1"/>
    </source>
</evidence>
<organism evidence="2 4">
    <name type="scientific">Ferroacidibacillus organovorans</name>
    <dbReference type="NCBI Taxonomy" id="1765683"/>
    <lineage>
        <taxon>Bacteria</taxon>
        <taxon>Bacillati</taxon>
        <taxon>Bacillota</taxon>
        <taxon>Bacilli</taxon>
        <taxon>Bacillales</taxon>
        <taxon>Alicyclobacillaceae</taxon>
        <taxon>Ferroacidibacillus</taxon>
    </lineage>
</organism>
<dbReference type="AlphaFoldDB" id="A0A162TDW4"/>
<proteinExistence type="predicted"/>
<dbReference type="Proteomes" id="UP000190229">
    <property type="component" value="Unassembled WGS sequence"/>
</dbReference>
<dbReference type="EMBL" id="MWPS01000016">
    <property type="protein sequence ID" value="OPG16405.1"/>
    <property type="molecule type" value="Genomic_DNA"/>
</dbReference>
<dbReference type="STRING" id="1765683.B2M26_05875"/>
<protein>
    <recommendedName>
        <fullName evidence="5">Aminoglycoside phosphotransferase domain-containing protein</fullName>
    </recommendedName>
</protein>
<dbReference type="OrthoDB" id="2379966at2"/>
<dbReference type="RefSeq" id="WP_079290200.1">
    <property type="nucleotide sequence ID" value="NZ_LSUQ01000019.1"/>
</dbReference>
<evidence type="ECO:0000313" key="4">
    <source>
        <dbReference type="Proteomes" id="UP000190229"/>
    </source>
</evidence>
<reference evidence="1 3" key="1">
    <citation type="submission" date="2016-02" db="EMBL/GenBank/DDBJ databases">
        <title>Draft genome sequence of Acidibacillus ferrooxidans SLC66.</title>
        <authorList>
            <person name="Oliveira G."/>
            <person name="Nancucheo I."/>
            <person name="Dall'Agnol H."/>
            <person name="Johnson B."/>
            <person name="Oliveira R."/>
            <person name="Nunes G.L."/>
            <person name="Tzotzos G."/>
            <person name="Orellana S.C."/>
            <person name="Salim A.C."/>
            <person name="Araujo F.M."/>
        </authorList>
    </citation>
    <scope>NUCLEOTIDE SEQUENCE [LARGE SCALE GENOMIC DNA]</scope>
    <source>
        <strain evidence="1 3">SLC66</strain>
    </source>
</reference>
<evidence type="ECO:0000313" key="3">
    <source>
        <dbReference type="Proteomes" id="UP000077421"/>
    </source>
</evidence>
<dbReference type="Proteomes" id="UP000077421">
    <property type="component" value="Unassembled WGS sequence"/>
</dbReference>
<dbReference type="SUPFAM" id="SSF56112">
    <property type="entry name" value="Protein kinase-like (PK-like)"/>
    <property type="match status" value="1"/>
</dbReference>
<keyword evidence="4" id="KW-1185">Reference proteome</keyword>
<gene>
    <name evidence="1" type="ORF">AYW79_07955</name>
    <name evidence="2" type="ORF">B2M26_05875</name>
</gene>
<reference evidence="2 4" key="2">
    <citation type="submission" date="2017-02" db="EMBL/GenBank/DDBJ databases">
        <title>Draft genome of Acidibacillus ferrooxidans Huett2.</title>
        <authorList>
            <person name="Schopf S."/>
        </authorList>
    </citation>
    <scope>NUCLEOTIDE SEQUENCE [LARGE SCALE GENOMIC DNA]</scope>
    <source>
        <strain evidence="2 4">Huett2</strain>
    </source>
</reference>
<comment type="caution">
    <text evidence="2">The sequence shown here is derived from an EMBL/GenBank/DDBJ whole genome shotgun (WGS) entry which is preliminary data.</text>
</comment>
<evidence type="ECO:0000313" key="1">
    <source>
        <dbReference type="EMBL" id="OAG93952.1"/>
    </source>
</evidence>
<name>A0A162TDW4_9BACL</name>
<accession>A0A162TDW4</accession>
<evidence type="ECO:0008006" key="5">
    <source>
        <dbReference type="Google" id="ProtNLM"/>
    </source>
</evidence>